<dbReference type="EMBL" id="NPDR01000003">
    <property type="protein sequence ID" value="PJZ49583.1"/>
    <property type="molecule type" value="Genomic_DNA"/>
</dbReference>
<proteinExistence type="predicted"/>
<evidence type="ECO:0000313" key="2">
    <source>
        <dbReference type="Proteomes" id="UP000231926"/>
    </source>
</evidence>
<dbReference type="Proteomes" id="UP000231926">
    <property type="component" value="Unassembled WGS sequence"/>
</dbReference>
<dbReference type="RefSeq" id="WP_100710147.1">
    <property type="nucleotide sequence ID" value="NZ_NPDR01000003.1"/>
</dbReference>
<comment type="caution">
    <text evidence="1">The sequence shown here is derived from an EMBL/GenBank/DDBJ whole genome shotgun (WGS) entry which is preliminary data.</text>
</comment>
<gene>
    <name evidence="1" type="ORF">CH362_09700</name>
</gene>
<sequence>MKKKILLLLFLLILNCQGNILYWRRLPYYPVQNSDGNFLKIYLPSELTDLQERIQVKSYLISVFQEEKDTFLRRRLLINDDRNLGFNTLWTGLRQFHFKSDCQLIMPISKGEYTYEIKVNRYPDGFFSNIVITENILENHSIVITVDLIEPPYTTPIDFSQKLANRIGNRVRLKYHIEPTLKDDKFHDCPTE</sequence>
<dbReference type="OrthoDB" id="332297at2"/>
<name>A0A2M9YDN3_9LEPT</name>
<protein>
    <submittedName>
        <fullName evidence="1">Uncharacterized protein</fullName>
    </submittedName>
</protein>
<keyword evidence="2" id="KW-1185">Reference proteome</keyword>
<accession>A0A2M9YDN3</accession>
<dbReference type="AlphaFoldDB" id="A0A2M9YDN3"/>
<evidence type="ECO:0000313" key="1">
    <source>
        <dbReference type="EMBL" id="PJZ49583.1"/>
    </source>
</evidence>
<organism evidence="1 2">
    <name type="scientific">Leptospira saintgironsiae</name>
    <dbReference type="NCBI Taxonomy" id="2023183"/>
    <lineage>
        <taxon>Bacteria</taxon>
        <taxon>Pseudomonadati</taxon>
        <taxon>Spirochaetota</taxon>
        <taxon>Spirochaetia</taxon>
        <taxon>Leptospirales</taxon>
        <taxon>Leptospiraceae</taxon>
        <taxon>Leptospira</taxon>
    </lineage>
</organism>
<reference evidence="1 2" key="1">
    <citation type="submission" date="2017-07" db="EMBL/GenBank/DDBJ databases">
        <title>Leptospira spp. isolated from tropical soils.</title>
        <authorList>
            <person name="Thibeaux R."/>
            <person name="Iraola G."/>
            <person name="Ferres I."/>
            <person name="Bierque E."/>
            <person name="Girault D."/>
            <person name="Soupe-Gilbert M.-E."/>
            <person name="Picardeau M."/>
            <person name="Goarant C."/>
        </authorList>
    </citation>
    <scope>NUCLEOTIDE SEQUENCE [LARGE SCALE GENOMIC DNA]</scope>
    <source>
        <strain evidence="1 2">FH4-C-A2</strain>
    </source>
</reference>